<organism evidence="2 3">
    <name type="scientific">Solanum tuberosum</name>
    <name type="common">Potato</name>
    <dbReference type="NCBI Taxonomy" id="4113"/>
    <lineage>
        <taxon>Eukaryota</taxon>
        <taxon>Viridiplantae</taxon>
        <taxon>Streptophyta</taxon>
        <taxon>Embryophyta</taxon>
        <taxon>Tracheophyta</taxon>
        <taxon>Spermatophyta</taxon>
        <taxon>Magnoliopsida</taxon>
        <taxon>eudicotyledons</taxon>
        <taxon>Gunneridae</taxon>
        <taxon>Pentapetalae</taxon>
        <taxon>asterids</taxon>
        <taxon>lamiids</taxon>
        <taxon>Solanales</taxon>
        <taxon>Solanaceae</taxon>
        <taxon>Solanoideae</taxon>
        <taxon>Solaneae</taxon>
        <taxon>Solanum</taxon>
    </lineage>
</organism>
<evidence type="ECO:0000256" key="1">
    <source>
        <dbReference type="SAM" id="MobiDB-lite"/>
    </source>
</evidence>
<dbReference type="AlphaFoldDB" id="M1BES6"/>
<evidence type="ECO:0000313" key="3">
    <source>
        <dbReference type="Proteomes" id="UP000011115"/>
    </source>
</evidence>
<dbReference type="InParanoid" id="M1BES6"/>
<accession>M1BES6</accession>
<dbReference type="PaxDb" id="4113-PGSC0003DMT400043519"/>
<evidence type="ECO:0000313" key="2">
    <source>
        <dbReference type="EnsemblPlants" id="PGSC0003DMT400043519"/>
    </source>
</evidence>
<reference evidence="3" key="1">
    <citation type="journal article" date="2011" name="Nature">
        <title>Genome sequence and analysis of the tuber crop potato.</title>
        <authorList>
            <consortium name="The Potato Genome Sequencing Consortium"/>
        </authorList>
    </citation>
    <scope>NUCLEOTIDE SEQUENCE [LARGE SCALE GENOMIC DNA]</scope>
    <source>
        <strain evidence="3">cv. DM1-3 516 R44</strain>
    </source>
</reference>
<protein>
    <submittedName>
        <fullName evidence="2">Uncharacterized protein</fullName>
    </submittedName>
</protein>
<feature type="region of interest" description="Disordered" evidence="1">
    <location>
        <begin position="1"/>
        <end position="48"/>
    </location>
</feature>
<dbReference type="EnsemblPlants" id="PGSC0003DMT400043519">
    <property type="protein sequence ID" value="PGSC0003DMT400043519"/>
    <property type="gene ID" value="PGSC0003DMG400016895"/>
</dbReference>
<feature type="compositionally biased region" description="Low complexity" evidence="1">
    <location>
        <begin position="1"/>
        <end position="12"/>
    </location>
</feature>
<keyword evidence="3" id="KW-1185">Reference proteome</keyword>
<proteinExistence type="predicted"/>
<dbReference type="Proteomes" id="UP000011115">
    <property type="component" value="Unassembled WGS sequence"/>
</dbReference>
<dbReference type="Gramene" id="PGSC0003DMT400043519">
    <property type="protein sequence ID" value="PGSC0003DMT400043519"/>
    <property type="gene ID" value="PGSC0003DMG400016895"/>
</dbReference>
<sequence>MTPVRFSSSFSSKKIKTRTFSNPIQRAEPRKCKKQSTIAAQNRRPDPSRTAHVVLPLSSRRVLISAIHSLLPRSDDPPSQSVGISTSWSLQPYGKKEGFECRI</sequence>
<reference evidence="2" key="2">
    <citation type="submission" date="2015-06" db="UniProtKB">
        <authorList>
            <consortium name="EnsemblPlants"/>
        </authorList>
    </citation>
    <scope>IDENTIFICATION</scope>
    <source>
        <strain evidence="2">DM1-3 516 R44</strain>
    </source>
</reference>
<dbReference type="HOGENOM" id="CLU_178855_0_0_1"/>
<name>M1BES6_SOLTU</name>